<dbReference type="SUPFAM" id="SSF56601">
    <property type="entry name" value="beta-lactamase/transpeptidase-like"/>
    <property type="match status" value="1"/>
</dbReference>
<dbReference type="PROSITE" id="PS51257">
    <property type="entry name" value="PROKAR_LIPOPROTEIN"/>
    <property type="match status" value="1"/>
</dbReference>
<dbReference type="NCBIfam" id="TIGR00666">
    <property type="entry name" value="PBP4"/>
    <property type="match status" value="1"/>
</dbReference>
<proteinExistence type="inferred from homology"/>
<keyword evidence="3" id="KW-0121">Carboxypeptidase</keyword>
<dbReference type="AlphaFoldDB" id="A0A926VIR4"/>
<organism evidence="3 4">
    <name type="scientific">Aerosakkonema funiforme FACHB-1375</name>
    <dbReference type="NCBI Taxonomy" id="2949571"/>
    <lineage>
        <taxon>Bacteria</taxon>
        <taxon>Bacillati</taxon>
        <taxon>Cyanobacteriota</taxon>
        <taxon>Cyanophyceae</taxon>
        <taxon>Oscillatoriophycideae</taxon>
        <taxon>Aerosakkonematales</taxon>
        <taxon>Aerosakkonemataceae</taxon>
        <taxon>Aerosakkonema</taxon>
    </lineage>
</organism>
<keyword evidence="3" id="KW-0645">Protease</keyword>
<evidence type="ECO:0000256" key="1">
    <source>
        <dbReference type="ARBA" id="ARBA00006096"/>
    </source>
</evidence>
<keyword evidence="2 3" id="KW-0378">Hydrolase</keyword>
<dbReference type="EC" id="3.4.16.4" evidence="3"/>
<dbReference type="RefSeq" id="WP_190471512.1">
    <property type="nucleotide sequence ID" value="NZ_JACJPW010000091.1"/>
</dbReference>
<gene>
    <name evidence="3" type="primary">dacB</name>
    <name evidence="3" type="ORF">H6G03_26955</name>
</gene>
<comment type="similarity">
    <text evidence="1">Belongs to the peptidase S13 family.</text>
</comment>
<sequence length="508" mass="55511">MNFKSFAVIGRSIALGVLVLSCQVWVRQLSAKAQSPTLSSREAFASKQAVKQQSYARNICPAQLGQAIDAIANRPEYRRYRWGMLIQTLSSSQILYSRDAQQYFTPASNVKLFTTAVALNQLGSQFRIRTSVYGSNGVLRVVGRGDPSLTDAQLKDLAQQLKRQGISQVQQLIVHDDYFQGPIVNVNWQWEDVASDYGAPVNSLILNQNAIEMTLLPQKLGQPLKFTWNDPLSASQWQVENFSVTAKNGSESTVAVTGVLGKPVLQIWGELAANSEPEPVGVAVRDPAENFLRHFQTALESEGISIAQTMLAPSQKSADEPELAAVESPPLSQLLIDTNQPSNNLYAEVLLRTIGAIKKSDIRNQNTAEMGLEVLKKTLTDLGVEPESYVIEDGSGLSRHNLVSPLALVQLLKAMAQSPQAEIYRASLPVAGVSGTLKNRFKNTAAQGIVLAKTGTLGGVSTLSGYVDVPGYETVIFSIMLNQYDRPAKKMRPAIDEIVLLLSRLRRC</sequence>
<dbReference type="PANTHER" id="PTHR30023">
    <property type="entry name" value="D-ALANYL-D-ALANINE CARBOXYPEPTIDASE"/>
    <property type="match status" value="1"/>
</dbReference>
<accession>A0A926VIR4</accession>
<dbReference type="PRINTS" id="PR00922">
    <property type="entry name" value="DADACBPTASE3"/>
</dbReference>
<reference evidence="3" key="2">
    <citation type="submission" date="2020-08" db="EMBL/GenBank/DDBJ databases">
        <authorList>
            <person name="Chen M."/>
            <person name="Teng W."/>
            <person name="Zhao L."/>
            <person name="Hu C."/>
            <person name="Zhou Y."/>
            <person name="Han B."/>
            <person name="Song L."/>
            <person name="Shu W."/>
        </authorList>
    </citation>
    <scope>NUCLEOTIDE SEQUENCE</scope>
    <source>
        <strain evidence="3">FACHB-1375</strain>
    </source>
</reference>
<dbReference type="Proteomes" id="UP000641646">
    <property type="component" value="Unassembled WGS sequence"/>
</dbReference>
<dbReference type="GO" id="GO:0000270">
    <property type="term" value="P:peptidoglycan metabolic process"/>
    <property type="evidence" value="ECO:0007669"/>
    <property type="project" value="TreeGrafter"/>
</dbReference>
<comment type="caution">
    <text evidence="3">The sequence shown here is derived from an EMBL/GenBank/DDBJ whole genome shotgun (WGS) entry which is preliminary data.</text>
</comment>
<reference evidence="3" key="1">
    <citation type="journal article" date="2015" name="ISME J.">
        <title>Draft Genome Sequence of Streptomyces incarnatus NRRL8089, which Produces the Nucleoside Antibiotic Sinefungin.</title>
        <authorList>
            <person name="Oshima K."/>
            <person name="Hattori M."/>
            <person name="Shimizu H."/>
            <person name="Fukuda K."/>
            <person name="Nemoto M."/>
            <person name="Inagaki K."/>
            <person name="Tamura T."/>
        </authorList>
    </citation>
    <scope>NUCLEOTIDE SEQUENCE</scope>
    <source>
        <strain evidence="3">FACHB-1375</strain>
    </source>
</reference>
<evidence type="ECO:0000313" key="4">
    <source>
        <dbReference type="Proteomes" id="UP000641646"/>
    </source>
</evidence>
<dbReference type="InterPro" id="IPR000667">
    <property type="entry name" value="Peptidase_S13"/>
</dbReference>
<dbReference type="EMBL" id="JACJPW010000091">
    <property type="protein sequence ID" value="MBD2184666.1"/>
    <property type="molecule type" value="Genomic_DNA"/>
</dbReference>
<dbReference type="Pfam" id="PF02113">
    <property type="entry name" value="Peptidase_S13"/>
    <property type="match status" value="1"/>
</dbReference>
<protein>
    <submittedName>
        <fullName evidence="3">D-alanyl-D-alanine carboxypeptidase/D-alanyl-D-alanine-endopeptidase</fullName>
        <ecNumber evidence="3">3.4.16.4</ecNumber>
    </submittedName>
</protein>
<dbReference type="GO" id="GO:0009002">
    <property type="term" value="F:serine-type D-Ala-D-Ala carboxypeptidase activity"/>
    <property type="evidence" value="ECO:0007669"/>
    <property type="project" value="UniProtKB-EC"/>
</dbReference>
<evidence type="ECO:0000313" key="3">
    <source>
        <dbReference type="EMBL" id="MBD2184666.1"/>
    </source>
</evidence>
<dbReference type="InterPro" id="IPR012338">
    <property type="entry name" value="Beta-lactam/transpept-like"/>
</dbReference>
<dbReference type="Gene3D" id="3.40.710.10">
    <property type="entry name" value="DD-peptidase/beta-lactamase superfamily"/>
    <property type="match status" value="2"/>
</dbReference>
<dbReference type="PANTHER" id="PTHR30023:SF0">
    <property type="entry name" value="PENICILLIN-SENSITIVE CARBOXYPEPTIDASE A"/>
    <property type="match status" value="1"/>
</dbReference>
<dbReference type="GO" id="GO:0006508">
    <property type="term" value="P:proteolysis"/>
    <property type="evidence" value="ECO:0007669"/>
    <property type="project" value="InterPro"/>
</dbReference>
<evidence type="ECO:0000256" key="2">
    <source>
        <dbReference type="ARBA" id="ARBA00022801"/>
    </source>
</evidence>
<name>A0A926VIR4_9CYAN</name>
<keyword evidence="4" id="KW-1185">Reference proteome</keyword>